<sequence>MATGLAGSDRAGVPAAGVRSRTLLQWLSCNNPFYVLSALLVCLGLWVSFGGQAQAAQTWALMGGLSGYTLLLAITACLLVRWLGVWDDVRTVMLLTVLMFLATSVTFDEVLAEAPSRGVACYLGGLAFAAVVSEGMLRGTRLVLARAFRIPYYLLLALFYVYPTAMTPLLEGPRTEALSWALFGFSPAAGLVALTLIPAIRRGREYGRPKSSGCPWRWAWYPWTLFGVLGFAVLARVPLLCWSMDHPESAAAEPLVFGAYFLIPFLFAVAILLLEIGLVERHRGVIVVSLGVPVALAVLAAAGHRDEPVYRLFLSQFEGRLGGTPLYLTLLLSLLFYAYAWARRVPGARQLLWYTLLALTFVGPGTLDLDDLTTPRPVPLSLAGGMLFATGLATRSPGRFFAGACGMAIAWLADVPAREPVSDLRFVIFFHALTLALLAAGAAYGDAFGRWIRTAGTALALLACLTTTGILAAGFPLDPLPAWTPWAYLPAMGGLLLAYGRALGHRPSTRGGQAVLACWGLAAAWRGYAPLRGRVKGLDYLLLGMSSFVLAWLMSLAKGGVIRLPWHHDEGPGAGPGPGPAPVLDEAAG</sequence>
<reference evidence="2 3" key="1">
    <citation type="submission" date="2019-08" db="EMBL/GenBank/DDBJ databases">
        <title>Deep-cultivation of Planctomycetes and their phenomic and genomic characterization uncovers novel biology.</title>
        <authorList>
            <person name="Wiegand S."/>
            <person name="Jogler M."/>
            <person name="Boedeker C."/>
            <person name="Pinto D."/>
            <person name="Vollmers J."/>
            <person name="Rivas-Marin E."/>
            <person name="Kohn T."/>
            <person name="Peeters S.H."/>
            <person name="Heuer A."/>
            <person name="Rast P."/>
            <person name="Oberbeckmann S."/>
            <person name="Bunk B."/>
            <person name="Jeske O."/>
            <person name="Meyerdierks A."/>
            <person name="Storesund J.E."/>
            <person name="Kallscheuer N."/>
            <person name="Luecker S."/>
            <person name="Lage O.M."/>
            <person name="Pohl T."/>
            <person name="Merkel B.J."/>
            <person name="Hornburger P."/>
            <person name="Mueller R.-W."/>
            <person name="Bruemmer F."/>
            <person name="Labrenz M."/>
            <person name="Spormann A.M."/>
            <person name="Op den Camp H."/>
            <person name="Overmann J."/>
            <person name="Amann R."/>
            <person name="Jetten M.S.M."/>
            <person name="Mascher T."/>
            <person name="Medema M.H."/>
            <person name="Devos D.P."/>
            <person name="Kaster A.-K."/>
            <person name="Ovreas L."/>
            <person name="Rohde M."/>
            <person name="Galperin M.Y."/>
            <person name="Jogler C."/>
        </authorList>
    </citation>
    <scope>NUCLEOTIDE SEQUENCE [LARGE SCALE GENOMIC DNA]</scope>
    <source>
        <strain evidence="2 3">OJF2</strain>
    </source>
</reference>
<keyword evidence="1" id="KW-1133">Transmembrane helix</keyword>
<feature type="transmembrane region" description="Helical" evidence="1">
    <location>
        <begin position="218"/>
        <end position="237"/>
    </location>
</feature>
<feature type="transmembrane region" description="Helical" evidence="1">
    <location>
        <begin position="483"/>
        <end position="499"/>
    </location>
</feature>
<evidence type="ECO:0000313" key="2">
    <source>
        <dbReference type="EMBL" id="QEH35935.1"/>
    </source>
</evidence>
<dbReference type="KEGG" id="agv:OJF2_44920"/>
<feature type="transmembrane region" description="Helical" evidence="1">
    <location>
        <begin position="33"/>
        <end position="53"/>
    </location>
</feature>
<protein>
    <submittedName>
        <fullName evidence="2">Uncharacterized protein</fullName>
    </submittedName>
</protein>
<keyword evidence="1" id="KW-0812">Transmembrane</keyword>
<feature type="transmembrane region" description="Helical" evidence="1">
    <location>
        <begin position="59"/>
        <end position="80"/>
    </location>
</feature>
<feature type="transmembrane region" description="Helical" evidence="1">
    <location>
        <begin position="457"/>
        <end position="477"/>
    </location>
</feature>
<feature type="transmembrane region" description="Helical" evidence="1">
    <location>
        <begin position="92"/>
        <end position="111"/>
    </location>
</feature>
<dbReference type="RefSeq" id="WP_148595674.1">
    <property type="nucleotide sequence ID" value="NZ_CP042997.1"/>
</dbReference>
<evidence type="ECO:0000313" key="3">
    <source>
        <dbReference type="Proteomes" id="UP000324233"/>
    </source>
</evidence>
<keyword evidence="1" id="KW-0472">Membrane</keyword>
<accession>A0A5B9W772</accession>
<keyword evidence="3" id="KW-1185">Reference proteome</keyword>
<feature type="transmembrane region" description="Helical" evidence="1">
    <location>
        <begin position="424"/>
        <end position="445"/>
    </location>
</feature>
<feature type="transmembrane region" description="Helical" evidence="1">
    <location>
        <begin position="257"/>
        <end position="278"/>
    </location>
</feature>
<proteinExistence type="predicted"/>
<name>A0A5B9W772_9BACT</name>
<feature type="transmembrane region" description="Helical" evidence="1">
    <location>
        <begin position="117"/>
        <end position="137"/>
    </location>
</feature>
<feature type="transmembrane region" description="Helical" evidence="1">
    <location>
        <begin position="540"/>
        <end position="557"/>
    </location>
</feature>
<evidence type="ECO:0000256" key="1">
    <source>
        <dbReference type="SAM" id="Phobius"/>
    </source>
</evidence>
<organism evidence="2 3">
    <name type="scientific">Aquisphaera giovannonii</name>
    <dbReference type="NCBI Taxonomy" id="406548"/>
    <lineage>
        <taxon>Bacteria</taxon>
        <taxon>Pseudomonadati</taxon>
        <taxon>Planctomycetota</taxon>
        <taxon>Planctomycetia</taxon>
        <taxon>Isosphaerales</taxon>
        <taxon>Isosphaeraceae</taxon>
        <taxon>Aquisphaera</taxon>
    </lineage>
</organism>
<dbReference type="AlphaFoldDB" id="A0A5B9W772"/>
<feature type="transmembrane region" description="Helical" evidence="1">
    <location>
        <begin position="324"/>
        <end position="342"/>
    </location>
</feature>
<feature type="transmembrane region" description="Helical" evidence="1">
    <location>
        <begin position="177"/>
        <end position="197"/>
    </location>
</feature>
<dbReference type="EMBL" id="CP042997">
    <property type="protein sequence ID" value="QEH35935.1"/>
    <property type="molecule type" value="Genomic_DNA"/>
</dbReference>
<feature type="transmembrane region" description="Helical" evidence="1">
    <location>
        <begin position="149"/>
        <end position="165"/>
    </location>
</feature>
<gene>
    <name evidence="2" type="ORF">OJF2_44920</name>
</gene>
<dbReference type="Proteomes" id="UP000324233">
    <property type="component" value="Chromosome"/>
</dbReference>
<dbReference type="OrthoDB" id="213779at2"/>
<feature type="transmembrane region" description="Helical" evidence="1">
    <location>
        <begin position="285"/>
        <end position="304"/>
    </location>
</feature>
<feature type="transmembrane region" description="Helical" evidence="1">
    <location>
        <begin position="351"/>
        <end position="369"/>
    </location>
</feature>